<protein>
    <submittedName>
        <fullName evidence="1">Uncharacterized protein</fullName>
    </submittedName>
</protein>
<dbReference type="InParanoid" id="A7RS88"/>
<dbReference type="Proteomes" id="UP000001593">
    <property type="component" value="Unassembled WGS sequence"/>
</dbReference>
<reference evidence="1 2" key="1">
    <citation type="journal article" date="2007" name="Science">
        <title>Sea anemone genome reveals ancestral eumetazoan gene repertoire and genomic organization.</title>
        <authorList>
            <person name="Putnam N.H."/>
            <person name="Srivastava M."/>
            <person name="Hellsten U."/>
            <person name="Dirks B."/>
            <person name="Chapman J."/>
            <person name="Salamov A."/>
            <person name="Terry A."/>
            <person name="Shapiro H."/>
            <person name="Lindquist E."/>
            <person name="Kapitonov V.V."/>
            <person name="Jurka J."/>
            <person name="Genikhovich G."/>
            <person name="Grigoriev I.V."/>
            <person name="Lucas S.M."/>
            <person name="Steele R.E."/>
            <person name="Finnerty J.R."/>
            <person name="Technau U."/>
            <person name="Martindale M.Q."/>
            <person name="Rokhsar D.S."/>
        </authorList>
    </citation>
    <scope>NUCLEOTIDE SEQUENCE [LARGE SCALE GENOMIC DNA]</scope>
    <source>
        <strain evidence="2">CH2 X CH6</strain>
    </source>
</reference>
<evidence type="ECO:0000313" key="2">
    <source>
        <dbReference type="Proteomes" id="UP000001593"/>
    </source>
</evidence>
<organism evidence="1 2">
    <name type="scientific">Nematostella vectensis</name>
    <name type="common">Starlet sea anemone</name>
    <dbReference type="NCBI Taxonomy" id="45351"/>
    <lineage>
        <taxon>Eukaryota</taxon>
        <taxon>Metazoa</taxon>
        <taxon>Cnidaria</taxon>
        <taxon>Anthozoa</taxon>
        <taxon>Hexacorallia</taxon>
        <taxon>Actiniaria</taxon>
        <taxon>Edwardsiidae</taxon>
        <taxon>Nematostella</taxon>
    </lineage>
</organism>
<gene>
    <name evidence="1" type="ORF">NEMVEDRAFT_v1g240347</name>
</gene>
<evidence type="ECO:0000313" key="1">
    <source>
        <dbReference type="EMBL" id="EDO45701.1"/>
    </source>
</evidence>
<keyword evidence="2" id="KW-1185">Reference proteome</keyword>
<dbReference type="EMBL" id="DS469533">
    <property type="protein sequence ID" value="EDO45701.1"/>
    <property type="molecule type" value="Genomic_DNA"/>
</dbReference>
<proteinExistence type="predicted"/>
<accession>A7RS88</accession>
<dbReference type="HOGENOM" id="CLU_1519645_0_0_1"/>
<dbReference type="AlphaFoldDB" id="A7RS88"/>
<sequence length="177" mass="19940">MKSLIVDNSSSAAATSSLLQEFTGFQIQQVLNNCDKIKTQEHVEGLVGVWRKAHSKAVLLAMHETFGDIEPSELERVGGYEEDDRDFEQDWIKNNIVKIPFPTSIQENTRTSRRTDISYRQLQANVNAFGMSFIPRTIRTWNLVSGDIAALPSLQLFQAAALPALRSKQAPGYMRRL</sequence>
<name>A7RS88_NEMVE</name>